<dbReference type="SUPFAM" id="SSF53756">
    <property type="entry name" value="UDP-Glycosyltransferase/glycogen phosphorylase"/>
    <property type="match status" value="1"/>
</dbReference>
<gene>
    <name evidence="3" type="ORF">D1Y85_12790</name>
</gene>
<evidence type="ECO:0000259" key="2">
    <source>
        <dbReference type="Pfam" id="PF13439"/>
    </source>
</evidence>
<evidence type="ECO:0000313" key="3">
    <source>
        <dbReference type="EMBL" id="RQH06055.1"/>
    </source>
</evidence>
<dbReference type="GO" id="GO:0016757">
    <property type="term" value="F:glycosyltransferase activity"/>
    <property type="evidence" value="ECO:0007669"/>
    <property type="project" value="InterPro"/>
</dbReference>
<name>A0A3N6MVS6_9BURK</name>
<dbReference type="EMBL" id="RQIS01000008">
    <property type="protein sequence ID" value="RQH06055.1"/>
    <property type="molecule type" value="Genomic_DNA"/>
</dbReference>
<comment type="caution">
    <text evidence="3">The sequence shown here is derived from an EMBL/GenBank/DDBJ whole genome shotgun (WGS) entry which is preliminary data.</text>
</comment>
<reference evidence="3 4" key="1">
    <citation type="submission" date="2018-11" db="EMBL/GenBank/DDBJ databases">
        <title>Paraburkholderia sp. DHOA04, isolated from soil.</title>
        <authorList>
            <person name="Gao Z.-H."/>
            <person name="Qiu L.-H."/>
            <person name="Fu J.-C."/>
        </authorList>
    </citation>
    <scope>NUCLEOTIDE SEQUENCE [LARGE SCALE GENOMIC DNA]</scope>
    <source>
        <strain evidence="3 4">DHOA04</strain>
    </source>
</reference>
<proteinExistence type="predicted"/>
<dbReference type="Pfam" id="PF00534">
    <property type="entry name" value="Glycos_transf_1"/>
    <property type="match status" value="1"/>
</dbReference>
<dbReference type="AlphaFoldDB" id="A0A3N6MVS6"/>
<accession>A0A3N6MVS6</accession>
<keyword evidence="3" id="KW-0808">Transferase</keyword>
<dbReference type="Proteomes" id="UP000272778">
    <property type="component" value="Unassembled WGS sequence"/>
</dbReference>
<sequence>MRIAQIAPLYEAVPPKLYGGTERVVSYLTEALVDLGHEVTLFASGDSVTSAKLEAAWPRALRLDPTIRDSIAPHMVLLERVQRVAHEFDVLHFHLDYLPFPLFSTLDTPFITTLHGRLDLPELQPVFDTFADAPVVSISDSQRQPLLQANWQSTIYHGLPDGLLTPQTGREPEYLAFLGRICPEKRVDTAIRIAAQSGLPLKIAAKVDKVDRDYFKAEIEPLLSQAHVEFIGEIDETQKPAFLSGAKALLFPIDWSEPFGLVMIEAMACGTPVIAFNRGSVSEVIDPGVTGFIVEDVEGAVAAVQNLHSLSRVAIREQFERRFTSHTMARNYVDTYTALIEAERRPMLRRVAAAG</sequence>
<dbReference type="RefSeq" id="WP_124151432.1">
    <property type="nucleotide sequence ID" value="NZ_RQIS01000008.1"/>
</dbReference>
<evidence type="ECO:0000313" key="4">
    <source>
        <dbReference type="Proteomes" id="UP000272778"/>
    </source>
</evidence>
<dbReference type="Pfam" id="PF13439">
    <property type="entry name" value="Glyco_transf_4"/>
    <property type="match status" value="1"/>
</dbReference>
<dbReference type="PANTHER" id="PTHR45947:SF3">
    <property type="entry name" value="SULFOQUINOVOSYL TRANSFERASE SQD2"/>
    <property type="match status" value="1"/>
</dbReference>
<dbReference type="InterPro" id="IPR028098">
    <property type="entry name" value="Glyco_trans_4-like_N"/>
</dbReference>
<feature type="domain" description="Glycosyl transferase family 1" evidence="1">
    <location>
        <begin position="171"/>
        <end position="304"/>
    </location>
</feature>
<dbReference type="CDD" id="cd03802">
    <property type="entry name" value="GT4_AviGT4-like"/>
    <property type="match status" value="1"/>
</dbReference>
<dbReference type="InterPro" id="IPR001296">
    <property type="entry name" value="Glyco_trans_1"/>
</dbReference>
<dbReference type="OrthoDB" id="8779556at2"/>
<dbReference type="InterPro" id="IPR050194">
    <property type="entry name" value="Glycosyltransferase_grp1"/>
</dbReference>
<dbReference type="PANTHER" id="PTHR45947">
    <property type="entry name" value="SULFOQUINOVOSYL TRANSFERASE SQD2"/>
    <property type="match status" value="1"/>
</dbReference>
<organism evidence="3 4">
    <name type="scientific">Paraburkholderia dinghuensis</name>
    <dbReference type="NCBI Taxonomy" id="2305225"/>
    <lineage>
        <taxon>Bacteria</taxon>
        <taxon>Pseudomonadati</taxon>
        <taxon>Pseudomonadota</taxon>
        <taxon>Betaproteobacteria</taxon>
        <taxon>Burkholderiales</taxon>
        <taxon>Burkholderiaceae</taxon>
        <taxon>Paraburkholderia</taxon>
    </lineage>
</organism>
<feature type="domain" description="Glycosyltransferase subfamily 4-like N-terminal" evidence="2">
    <location>
        <begin position="18"/>
        <end position="119"/>
    </location>
</feature>
<dbReference type="Gene3D" id="3.40.50.2000">
    <property type="entry name" value="Glycogen Phosphorylase B"/>
    <property type="match status" value="2"/>
</dbReference>
<evidence type="ECO:0000259" key="1">
    <source>
        <dbReference type="Pfam" id="PF00534"/>
    </source>
</evidence>
<keyword evidence="4" id="KW-1185">Reference proteome</keyword>
<protein>
    <submittedName>
        <fullName evidence="3">Glycosyltransferase family 4 protein</fullName>
    </submittedName>
</protein>